<keyword evidence="1" id="KW-0479">Metal-binding</keyword>
<dbReference type="PROSITE" id="PS01358">
    <property type="entry name" value="ZF_RANBP2_1"/>
    <property type="match status" value="2"/>
</dbReference>
<evidence type="ECO:0000256" key="5">
    <source>
        <dbReference type="SAM" id="MobiDB-lite"/>
    </source>
</evidence>
<dbReference type="Gene3D" id="2.30.30.380">
    <property type="entry name" value="Zn-finger domain of Sec23/24"/>
    <property type="match status" value="2"/>
</dbReference>
<proteinExistence type="predicted"/>
<feature type="region of interest" description="Disordered" evidence="5">
    <location>
        <begin position="54"/>
        <end position="88"/>
    </location>
</feature>
<sequence>MCHRQDNAITPPTHFCFSCDYDCCVVCFSCVDAYHQGHEFEELEYCSEDELEQSAAQPPPVIEPPQQSVRPPLQAPPQAPPSPTQHDEQLLPSEDLLSVEKWSCESCTFLNSLQAVHCQMCGKPRPPGYEAALGDEHTAAQSADESLWKWQCSGCTLLNLPLRPSCEACSMDRPANFEIPADYIPREEELAFINESTAADIAMQQMPGDLTPEYIAALQRLGLN</sequence>
<name>A0A7J7JRE1_BUGNE</name>
<accession>A0A7J7JRE1</accession>
<organism evidence="7 8">
    <name type="scientific">Bugula neritina</name>
    <name type="common">Brown bryozoan</name>
    <name type="synonym">Sertularia neritina</name>
    <dbReference type="NCBI Taxonomy" id="10212"/>
    <lineage>
        <taxon>Eukaryota</taxon>
        <taxon>Metazoa</taxon>
        <taxon>Spiralia</taxon>
        <taxon>Lophotrochozoa</taxon>
        <taxon>Bryozoa</taxon>
        <taxon>Gymnolaemata</taxon>
        <taxon>Cheilostomatida</taxon>
        <taxon>Flustrina</taxon>
        <taxon>Buguloidea</taxon>
        <taxon>Bugulidae</taxon>
        <taxon>Bugula</taxon>
    </lineage>
</organism>
<keyword evidence="3" id="KW-0862">Zinc</keyword>
<dbReference type="GO" id="GO:0008270">
    <property type="term" value="F:zinc ion binding"/>
    <property type="evidence" value="ECO:0007669"/>
    <property type="project" value="UniProtKB-KW"/>
</dbReference>
<feature type="domain" description="RanBP2-type" evidence="6">
    <location>
        <begin position="144"/>
        <end position="175"/>
    </location>
</feature>
<gene>
    <name evidence="7" type="ORF">EB796_013106</name>
</gene>
<evidence type="ECO:0000259" key="6">
    <source>
        <dbReference type="PROSITE" id="PS50199"/>
    </source>
</evidence>
<dbReference type="Pfam" id="PF00641">
    <property type="entry name" value="Zn_ribbon_RanBP"/>
    <property type="match status" value="2"/>
</dbReference>
<dbReference type="PANTHER" id="PTHR46622:SF1">
    <property type="entry name" value="DNA-DEPENDENT METALLOPROTEASE WSS1"/>
    <property type="match status" value="1"/>
</dbReference>
<keyword evidence="8" id="KW-1185">Reference proteome</keyword>
<dbReference type="AlphaFoldDB" id="A0A7J7JRE1"/>
<dbReference type="InterPro" id="IPR053000">
    <property type="entry name" value="WSS1-like_metalloprotease"/>
</dbReference>
<evidence type="ECO:0000256" key="2">
    <source>
        <dbReference type="ARBA" id="ARBA00022771"/>
    </source>
</evidence>
<dbReference type="Proteomes" id="UP000593567">
    <property type="component" value="Unassembled WGS sequence"/>
</dbReference>
<dbReference type="GO" id="GO:0016567">
    <property type="term" value="P:protein ubiquitination"/>
    <property type="evidence" value="ECO:0007669"/>
    <property type="project" value="UniProtKB-UniPathway"/>
</dbReference>
<comment type="caution">
    <text evidence="7">The sequence shown here is derived from an EMBL/GenBank/DDBJ whole genome shotgun (WGS) entry which is preliminary data.</text>
</comment>
<reference evidence="7" key="1">
    <citation type="submission" date="2020-06" db="EMBL/GenBank/DDBJ databases">
        <title>Draft genome of Bugula neritina, a colonial animal packing powerful symbionts and potential medicines.</title>
        <authorList>
            <person name="Rayko M."/>
        </authorList>
    </citation>
    <scope>NUCLEOTIDE SEQUENCE [LARGE SCALE GENOMIC DNA]</scope>
    <source>
        <strain evidence="7">Kwan_BN1</strain>
    </source>
</reference>
<evidence type="ECO:0000313" key="8">
    <source>
        <dbReference type="Proteomes" id="UP000593567"/>
    </source>
</evidence>
<dbReference type="SMART" id="SM00547">
    <property type="entry name" value="ZnF_RBZ"/>
    <property type="match status" value="2"/>
</dbReference>
<protein>
    <recommendedName>
        <fullName evidence="6">RanBP2-type domain-containing protein</fullName>
    </recommendedName>
</protein>
<evidence type="ECO:0000256" key="3">
    <source>
        <dbReference type="ARBA" id="ARBA00022833"/>
    </source>
</evidence>
<dbReference type="UniPathway" id="UPA00143"/>
<dbReference type="EMBL" id="VXIV02001936">
    <property type="protein sequence ID" value="KAF6028567.1"/>
    <property type="molecule type" value="Genomic_DNA"/>
</dbReference>
<evidence type="ECO:0000313" key="7">
    <source>
        <dbReference type="EMBL" id="KAF6028567.1"/>
    </source>
</evidence>
<dbReference type="PROSITE" id="PS50199">
    <property type="entry name" value="ZF_RANBP2_2"/>
    <property type="match status" value="2"/>
</dbReference>
<evidence type="ECO:0000256" key="4">
    <source>
        <dbReference type="PROSITE-ProRule" id="PRU00322"/>
    </source>
</evidence>
<feature type="compositionally biased region" description="Pro residues" evidence="5">
    <location>
        <begin position="73"/>
        <end position="83"/>
    </location>
</feature>
<dbReference type="InterPro" id="IPR001876">
    <property type="entry name" value="Znf_RanBP2"/>
</dbReference>
<dbReference type="GO" id="GO:0005634">
    <property type="term" value="C:nucleus"/>
    <property type="evidence" value="ECO:0007669"/>
    <property type="project" value="TreeGrafter"/>
</dbReference>
<feature type="domain" description="RanBP2-type" evidence="6">
    <location>
        <begin position="98"/>
        <end position="127"/>
    </location>
</feature>
<dbReference type="GO" id="GO:0008237">
    <property type="term" value="F:metallopeptidase activity"/>
    <property type="evidence" value="ECO:0007669"/>
    <property type="project" value="TreeGrafter"/>
</dbReference>
<keyword evidence="2 4" id="KW-0863">Zinc-finger</keyword>
<dbReference type="PANTHER" id="PTHR46622">
    <property type="entry name" value="DNA-DEPENDENT METALLOPROTEASE WSS1"/>
    <property type="match status" value="1"/>
</dbReference>
<dbReference type="InterPro" id="IPR036443">
    <property type="entry name" value="Znf_RanBP2_sf"/>
</dbReference>
<dbReference type="SUPFAM" id="SSF90209">
    <property type="entry name" value="Ran binding protein zinc finger-like"/>
    <property type="match status" value="2"/>
</dbReference>
<evidence type="ECO:0000256" key="1">
    <source>
        <dbReference type="ARBA" id="ARBA00022723"/>
    </source>
</evidence>
<dbReference type="GO" id="GO:0006281">
    <property type="term" value="P:DNA repair"/>
    <property type="evidence" value="ECO:0007669"/>
    <property type="project" value="TreeGrafter"/>
</dbReference>
<dbReference type="OrthoDB" id="261960at2759"/>